<dbReference type="NCBIfam" id="TIGR03953">
    <property type="entry name" value="rplD_bact"/>
    <property type="match status" value="1"/>
</dbReference>
<feature type="region of interest" description="Disordered" evidence="6">
    <location>
        <begin position="45"/>
        <end position="89"/>
    </location>
</feature>
<dbReference type="InterPro" id="IPR023574">
    <property type="entry name" value="Ribosomal_uL4_dom_sf"/>
</dbReference>
<dbReference type="PANTHER" id="PTHR10746">
    <property type="entry name" value="50S RIBOSOMAL PROTEIN L4"/>
    <property type="match status" value="1"/>
</dbReference>
<proteinExistence type="inferred from homology"/>
<protein>
    <recommendedName>
        <fullName evidence="4 5">Large ribosomal subunit protein uL4</fullName>
    </recommendedName>
</protein>
<evidence type="ECO:0000256" key="4">
    <source>
        <dbReference type="ARBA" id="ARBA00035244"/>
    </source>
</evidence>
<keyword evidence="5" id="KW-0694">RNA-binding</keyword>
<dbReference type="SUPFAM" id="SSF52166">
    <property type="entry name" value="Ribosomal protein L4"/>
    <property type="match status" value="1"/>
</dbReference>
<comment type="function">
    <text evidence="5">One of the primary rRNA binding proteins, this protein initially binds near the 5'-end of the 23S rRNA. It is important during the early stages of 50S assembly. It makes multiple contacts with different domains of the 23S rRNA in the assembled 50S subunit and ribosome.</text>
</comment>
<dbReference type="Proteomes" id="UP001204376">
    <property type="component" value="Unassembled WGS sequence"/>
</dbReference>
<dbReference type="PANTHER" id="PTHR10746:SF6">
    <property type="entry name" value="LARGE RIBOSOMAL SUBUNIT PROTEIN UL4M"/>
    <property type="match status" value="1"/>
</dbReference>
<name>A0ABT1T872_9SPHI</name>
<comment type="caution">
    <text evidence="7">The sequence shown here is derived from an EMBL/GenBank/DDBJ whole genome shotgun (WGS) entry which is preliminary data.</text>
</comment>
<evidence type="ECO:0000256" key="3">
    <source>
        <dbReference type="ARBA" id="ARBA00023274"/>
    </source>
</evidence>
<evidence type="ECO:0000256" key="2">
    <source>
        <dbReference type="ARBA" id="ARBA00022980"/>
    </source>
</evidence>
<keyword evidence="5" id="KW-0699">rRNA-binding</keyword>
<dbReference type="GO" id="GO:0005840">
    <property type="term" value="C:ribosome"/>
    <property type="evidence" value="ECO:0007669"/>
    <property type="project" value="UniProtKB-KW"/>
</dbReference>
<evidence type="ECO:0000313" key="8">
    <source>
        <dbReference type="Proteomes" id="UP001204376"/>
    </source>
</evidence>
<evidence type="ECO:0000256" key="1">
    <source>
        <dbReference type="ARBA" id="ARBA00010528"/>
    </source>
</evidence>
<evidence type="ECO:0000256" key="5">
    <source>
        <dbReference type="HAMAP-Rule" id="MF_01328"/>
    </source>
</evidence>
<comment type="similarity">
    <text evidence="1 5">Belongs to the universal ribosomal protein uL4 family.</text>
</comment>
<sequence>MEINVLNLSGKETGAKVQLPESVFGVEPNDHAIYLDVKQFLANQRQGTHKSKQRNEIAGSTRKLHKQKGTGGARAGSIKSPLFNGGGRVFGPQPRDYSFKLNKKLKSLARASALSYKAKDNNILVLEDFNFDAIKTKTYIKMEADLNVTNDKTLLVLAGVENNNVYLSSRNLKKTKVISVEQLNTYDVLNAGKLILTTGAVKTLEEALAK</sequence>
<keyword evidence="2 5" id="KW-0689">Ribosomal protein</keyword>
<evidence type="ECO:0000313" key="7">
    <source>
        <dbReference type="EMBL" id="MCQ6960827.1"/>
    </source>
</evidence>
<accession>A0ABT1T872</accession>
<dbReference type="InterPro" id="IPR013005">
    <property type="entry name" value="Ribosomal_uL4-like"/>
</dbReference>
<organism evidence="7 8">
    <name type="scientific">Mucilaginibacter aquariorum</name>
    <dbReference type="NCBI Taxonomy" id="2967225"/>
    <lineage>
        <taxon>Bacteria</taxon>
        <taxon>Pseudomonadati</taxon>
        <taxon>Bacteroidota</taxon>
        <taxon>Sphingobacteriia</taxon>
        <taxon>Sphingobacteriales</taxon>
        <taxon>Sphingobacteriaceae</taxon>
        <taxon>Mucilaginibacter</taxon>
    </lineage>
</organism>
<dbReference type="InterPro" id="IPR002136">
    <property type="entry name" value="Ribosomal_uL4"/>
</dbReference>
<dbReference type="Gene3D" id="3.40.1370.10">
    <property type="match status" value="1"/>
</dbReference>
<evidence type="ECO:0000256" key="6">
    <source>
        <dbReference type="SAM" id="MobiDB-lite"/>
    </source>
</evidence>
<reference evidence="7 8" key="1">
    <citation type="submission" date="2022-07" db="EMBL/GenBank/DDBJ databases">
        <title>Mucilaginibacter sp. JC4.</title>
        <authorList>
            <person name="Le V."/>
            <person name="Ko S.-R."/>
            <person name="Ahn C.-Y."/>
            <person name="Oh H.-M."/>
        </authorList>
    </citation>
    <scope>NUCLEOTIDE SEQUENCE [LARGE SCALE GENOMIC DNA]</scope>
    <source>
        <strain evidence="7 8">JC4</strain>
    </source>
</reference>
<dbReference type="Pfam" id="PF00573">
    <property type="entry name" value="Ribosomal_L4"/>
    <property type="match status" value="1"/>
</dbReference>
<dbReference type="HAMAP" id="MF_01328_B">
    <property type="entry name" value="Ribosomal_uL4_B"/>
    <property type="match status" value="1"/>
</dbReference>
<gene>
    <name evidence="5 7" type="primary">rplD</name>
    <name evidence="7" type="ORF">NPE20_22800</name>
</gene>
<keyword evidence="8" id="KW-1185">Reference proteome</keyword>
<comment type="subunit">
    <text evidence="5">Part of the 50S ribosomal subunit.</text>
</comment>
<comment type="function">
    <text evidence="5">Forms part of the polypeptide exit tunnel.</text>
</comment>
<keyword evidence="3 5" id="KW-0687">Ribonucleoprotein</keyword>
<dbReference type="EMBL" id="JANHOH010000009">
    <property type="protein sequence ID" value="MCQ6960827.1"/>
    <property type="molecule type" value="Genomic_DNA"/>
</dbReference>
<dbReference type="RefSeq" id="WP_256540996.1">
    <property type="nucleotide sequence ID" value="NZ_JANHOH010000009.1"/>
</dbReference>